<organism evidence="2">
    <name type="scientific">uncultured Dysgonomonas sp</name>
    <dbReference type="NCBI Taxonomy" id="206096"/>
    <lineage>
        <taxon>Bacteria</taxon>
        <taxon>Pseudomonadati</taxon>
        <taxon>Bacteroidota</taxon>
        <taxon>Bacteroidia</taxon>
        <taxon>Bacteroidales</taxon>
        <taxon>Dysgonomonadaceae</taxon>
        <taxon>Dysgonomonas</taxon>
        <taxon>environmental samples</taxon>
    </lineage>
</organism>
<accession>A0A212J4Z9</accession>
<gene>
    <name evidence="2" type="ORF">KL86DYS1_11135</name>
</gene>
<evidence type="ECO:0000313" key="2">
    <source>
        <dbReference type="EMBL" id="SBV94444.1"/>
    </source>
</evidence>
<dbReference type="EMBL" id="FLUM01000001">
    <property type="protein sequence ID" value="SBV94444.1"/>
    <property type="molecule type" value="Genomic_DNA"/>
</dbReference>
<dbReference type="AlphaFoldDB" id="A0A212J4Z9"/>
<evidence type="ECO:0000256" key="1">
    <source>
        <dbReference type="SAM" id="Phobius"/>
    </source>
</evidence>
<proteinExistence type="predicted"/>
<reference evidence="2" key="1">
    <citation type="submission" date="2016-04" db="EMBL/GenBank/DDBJ databases">
        <authorList>
            <person name="Evans L.H."/>
            <person name="Alamgir A."/>
            <person name="Owens N."/>
            <person name="Weber N.D."/>
            <person name="Virtaneva K."/>
            <person name="Barbian K."/>
            <person name="Babar A."/>
            <person name="Rosenke K."/>
        </authorList>
    </citation>
    <scope>NUCLEOTIDE SEQUENCE</scope>
    <source>
        <strain evidence="2">86-1</strain>
    </source>
</reference>
<keyword evidence="1" id="KW-0472">Membrane</keyword>
<protein>
    <submittedName>
        <fullName evidence="2">Uncharacterized protein</fullName>
    </submittedName>
</protein>
<sequence length="56" mass="6993">MNMSYIKSVYSLVIDIYLIDLFCKSINFFIIIYQYNYFDNRIKYFNFATYLNQKLY</sequence>
<name>A0A212J4Z9_9BACT</name>
<keyword evidence="1" id="KW-1133">Transmembrane helix</keyword>
<keyword evidence="1" id="KW-0812">Transmembrane</keyword>
<feature type="transmembrane region" description="Helical" evidence="1">
    <location>
        <begin position="12"/>
        <end position="35"/>
    </location>
</feature>